<dbReference type="PANTHER" id="PTHR10928:SF2">
    <property type="entry name" value="SUPPRESSOR OF FUSED HOMOLOG"/>
    <property type="match status" value="1"/>
</dbReference>
<dbReference type="SUPFAM" id="SSF103359">
    <property type="entry name" value="Suppressor of Fused, N-terminal domain"/>
    <property type="match status" value="1"/>
</dbReference>
<keyword evidence="3" id="KW-1185">Reference proteome</keyword>
<evidence type="ECO:0000313" key="3">
    <source>
        <dbReference type="Proteomes" id="UP000724149"/>
    </source>
</evidence>
<name>A0ABS2GMH7_9FIRM</name>
<gene>
    <name evidence="2" type="ORF">H9X81_06330</name>
</gene>
<dbReference type="EMBL" id="JACSNR010000005">
    <property type="protein sequence ID" value="MBM6923303.1"/>
    <property type="molecule type" value="Genomic_DNA"/>
</dbReference>
<dbReference type="InterPro" id="IPR017429">
    <property type="entry name" value="Suppressor_of_fused_bac"/>
</dbReference>
<dbReference type="InterPro" id="IPR007768">
    <property type="entry name" value="Suppressor_of_fused"/>
</dbReference>
<dbReference type="Proteomes" id="UP000724149">
    <property type="component" value="Unassembled WGS sequence"/>
</dbReference>
<feature type="domain" description="Suppressor of fused-like" evidence="1">
    <location>
        <begin position="48"/>
        <end position="210"/>
    </location>
</feature>
<dbReference type="RefSeq" id="WP_204720659.1">
    <property type="nucleotide sequence ID" value="NZ_JACSNR010000005.1"/>
</dbReference>
<dbReference type="PIRSF" id="PIRSF038192">
    <property type="entry name" value="Txn_reg_BtrU_prd"/>
    <property type="match status" value="1"/>
</dbReference>
<organism evidence="2 3">
    <name type="scientific">Hydrogenoanaerobacterium saccharovorans</name>
    <dbReference type="NCBI Taxonomy" id="474960"/>
    <lineage>
        <taxon>Bacteria</taxon>
        <taxon>Bacillati</taxon>
        <taxon>Bacillota</taxon>
        <taxon>Clostridia</taxon>
        <taxon>Eubacteriales</taxon>
        <taxon>Oscillospiraceae</taxon>
        <taxon>Hydrogenoanaerobacterium</taxon>
    </lineage>
</organism>
<dbReference type="InterPro" id="IPR037181">
    <property type="entry name" value="SUFU_N"/>
</dbReference>
<reference evidence="2 3" key="1">
    <citation type="journal article" date="2021" name="Sci. Rep.">
        <title>The distribution of antibiotic resistance genes in chicken gut microbiota commensals.</title>
        <authorList>
            <person name="Juricova H."/>
            <person name="Matiasovicova J."/>
            <person name="Kubasova T."/>
            <person name="Cejkova D."/>
            <person name="Rychlik I."/>
        </authorList>
    </citation>
    <scope>NUCLEOTIDE SEQUENCE [LARGE SCALE GENOMIC DNA]</scope>
    <source>
        <strain evidence="2 3">An564</strain>
    </source>
</reference>
<comment type="caution">
    <text evidence="2">The sequence shown here is derived from an EMBL/GenBank/DDBJ whole genome shotgun (WGS) entry which is preliminary data.</text>
</comment>
<dbReference type="InterPro" id="IPR020941">
    <property type="entry name" value="SUFU-like_domain"/>
</dbReference>
<proteinExistence type="predicted"/>
<dbReference type="Pfam" id="PF05076">
    <property type="entry name" value="SUFU"/>
    <property type="match status" value="1"/>
</dbReference>
<evidence type="ECO:0000259" key="1">
    <source>
        <dbReference type="Pfam" id="PF05076"/>
    </source>
</evidence>
<accession>A0ABS2GMH7</accession>
<protein>
    <submittedName>
        <fullName evidence="2">Suppressor of fused domain protein</fullName>
    </submittedName>
</protein>
<sequence>MNDEITREQDETTLEQGGFDAISEKLHALYPGQEGRFYGTVIPYFLGGNDPLDGVEVWKSEEGIPHWHYVTYGFTELYQKECEDPEVSGFGFELTFRLKREGEEEPPVWPMNLLQNLARYVFSSGNPFGPGHHLDCNSPIALESDTRLTALAFQIDPELGEMDTPNGHMIFLQAVGITADELEAVMCWNTGKFLAELEKTCPMGIVDLSRASRMDDPAFRAVWKQGMEQDGSSTGFFYLEQVGVSLQDGHARLTLGAGHIETLANMLRARLGKGRPLFLQGGEAAVQFLSGKPELWEEDGVLTMSMPGETVEELCGLLRPHAGEYPLTSYPLTVELIPTQIRDAQGNILREIG</sequence>
<evidence type="ECO:0000313" key="2">
    <source>
        <dbReference type="EMBL" id="MBM6923303.1"/>
    </source>
</evidence>
<dbReference type="PANTHER" id="PTHR10928">
    <property type="entry name" value="SUPPRESSOR OF FUSED"/>
    <property type="match status" value="1"/>
</dbReference>